<dbReference type="EC" id="2.5.1.10" evidence="8"/>
<comment type="similarity">
    <text evidence="2 7">Belongs to the FPP/GGPP synthase family.</text>
</comment>
<evidence type="ECO:0000256" key="6">
    <source>
        <dbReference type="ARBA" id="ARBA00023229"/>
    </source>
</evidence>
<keyword evidence="5" id="KW-0460">Magnesium</keyword>
<dbReference type="RefSeq" id="WP_055084072.1">
    <property type="nucleotide sequence ID" value="NZ_CXSU01000011.1"/>
</dbReference>
<name>A0A0M6YGH6_9RHOB</name>
<evidence type="ECO:0000313" key="8">
    <source>
        <dbReference type="EMBL" id="CTQ49462.1"/>
    </source>
</evidence>
<keyword evidence="4" id="KW-0479">Metal-binding</keyword>
<evidence type="ECO:0000256" key="2">
    <source>
        <dbReference type="ARBA" id="ARBA00006706"/>
    </source>
</evidence>
<keyword evidence="9" id="KW-1185">Reference proteome</keyword>
<evidence type="ECO:0000256" key="5">
    <source>
        <dbReference type="ARBA" id="ARBA00022842"/>
    </source>
</evidence>
<evidence type="ECO:0000256" key="3">
    <source>
        <dbReference type="ARBA" id="ARBA00022679"/>
    </source>
</evidence>
<evidence type="ECO:0000256" key="7">
    <source>
        <dbReference type="RuleBase" id="RU004466"/>
    </source>
</evidence>
<dbReference type="PANTHER" id="PTHR43281">
    <property type="entry name" value="FARNESYL DIPHOSPHATE SYNTHASE"/>
    <property type="match status" value="1"/>
</dbReference>
<dbReference type="InterPro" id="IPR008949">
    <property type="entry name" value="Isoprenoid_synthase_dom_sf"/>
</dbReference>
<reference evidence="8 9" key="1">
    <citation type="submission" date="2015-07" db="EMBL/GenBank/DDBJ databases">
        <authorList>
            <person name="Noorani M."/>
        </authorList>
    </citation>
    <scope>NUCLEOTIDE SEQUENCE [LARGE SCALE GENOMIC DNA]</scope>
    <source>
        <strain evidence="8 9">CECT 7802</strain>
    </source>
</reference>
<protein>
    <submittedName>
        <fullName evidence="8">Farnesyl diphosphate synthase</fullName>
        <ecNumber evidence="8">2.5.1.10</ecNumber>
    </submittedName>
</protein>
<dbReference type="SUPFAM" id="SSF48576">
    <property type="entry name" value="Terpenoid synthases"/>
    <property type="match status" value="1"/>
</dbReference>
<keyword evidence="3 7" id="KW-0808">Transferase</keyword>
<comment type="cofactor">
    <cofactor evidence="1">
        <name>Mg(2+)</name>
        <dbReference type="ChEBI" id="CHEBI:18420"/>
    </cofactor>
</comment>
<evidence type="ECO:0000256" key="4">
    <source>
        <dbReference type="ARBA" id="ARBA00022723"/>
    </source>
</evidence>
<dbReference type="OrthoDB" id="9805316at2"/>
<evidence type="ECO:0000313" key="9">
    <source>
        <dbReference type="Proteomes" id="UP000049222"/>
    </source>
</evidence>
<accession>A0A0M6YGH6</accession>
<dbReference type="Proteomes" id="UP000049222">
    <property type="component" value="Unassembled WGS sequence"/>
</dbReference>
<dbReference type="AlphaFoldDB" id="A0A0M6YGH6"/>
<dbReference type="CDD" id="cd00685">
    <property type="entry name" value="Trans_IPPS_HT"/>
    <property type="match status" value="1"/>
</dbReference>
<dbReference type="GO" id="GO:0008299">
    <property type="term" value="P:isoprenoid biosynthetic process"/>
    <property type="evidence" value="ECO:0007669"/>
    <property type="project" value="UniProtKB-KW"/>
</dbReference>
<dbReference type="STRING" id="420998.JDO7802_01476"/>
<dbReference type="PROSITE" id="PS00723">
    <property type="entry name" value="POLYPRENYL_SYNTHASE_1"/>
    <property type="match status" value="1"/>
</dbReference>
<dbReference type="InterPro" id="IPR000092">
    <property type="entry name" value="Polyprenyl_synt"/>
</dbReference>
<dbReference type="Gene3D" id="1.10.600.10">
    <property type="entry name" value="Farnesyl Diphosphate Synthase"/>
    <property type="match status" value="1"/>
</dbReference>
<dbReference type="GO" id="GO:0004337">
    <property type="term" value="F:(2E,6E)-farnesyl diphosphate synthase activity"/>
    <property type="evidence" value="ECO:0007669"/>
    <property type="project" value="UniProtKB-EC"/>
</dbReference>
<dbReference type="Pfam" id="PF00348">
    <property type="entry name" value="polyprenyl_synt"/>
    <property type="match status" value="1"/>
</dbReference>
<evidence type="ECO:0000256" key="1">
    <source>
        <dbReference type="ARBA" id="ARBA00001946"/>
    </source>
</evidence>
<dbReference type="SFLD" id="SFLDS00005">
    <property type="entry name" value="Isoprenoid_Synthase_Type_I"/>
    <property type="match status" value="1"/>
</dbReference>
<dbReference type="EMBL" id="CXSU01000011">
    <property type="protein sequence ID" value="CTQ49462.1"/>
    <property type="molecule type" value="Genomic_DNA"/>
</dbReference>
<organism evidence="8 9">
    <name type="scientific">Jannaschia donghaensis</name>
    <dbReference type="NCBI Taxonomy" id="420998"/>
    <lineage>
        <taxon>Bacteria</taxon>
        <taxon>Pseudomonadati</taxon>
        <taxon>Pseudomonadota</taxon>
        <taxon>Alphaproteobacteria</taxon>
        <taxon>Rhodobacterales</taxon>
        <taxon>Roseobacteraceae</taxon>
        <taxon>Jannaschia</taxon>
    </lineage>
</organism>
<sequence>MFDRINRETARLATSGSAISRTIDLRLDILTGTATDPAPPVHAAMRHALLAPGKRLRPRLLLAVADTGTGALDAACAVEMVHAASLMLDDLPCMDDAALRRGRATTHLKFGEATAILAAVALITRAFEVFSELPVPTETRVSMAATLACAIGRDGMAAGQALDLGAAASGPVEIEAVNGLKTATLFAAAARMGALLGGLEETRAREVDLFAWHLGCAFQLADDALDHASSACVTGKDIGADVGKRTLDRAIGRSEAWAVRVQHLLMARAAARRAGLDPATLRDLLSFDEGLPS</sequence>
<keyword evidence="6" id="KW-0414">Isoprene biosynthesis</keyword>
<dbReference type="InterPro" id="IPR033749">
    <property type="entry name" value="Polyprenyl_synt_CS"/>
</dbReference>
<proteinExistence type="inferred from homology"/>
<dbReference type="GO" id="GO:0046872">
    <property type="term" value="F:metal ion binding"/>
    <property type="evidence" value="ECO:0007669"/>
    <property type="project" value="UniProtKB-KW"/>
</dbReference>
<dbReference type="PANTHER" id="PTHR43281:SF1">
    <property type="entry name" value="FARNESYL DIPHOSPHATE SYNTHASE"/>
    <property type="match status" value="1"/>
</dbReference>
<gene>
    <name evidence="8" type="ORF">JDO7802_01476</name>
</gene>